<dbReference type="Proteomes" id="UP000681356">
    <property type="component" value="Unassembled WGS sequence"/>
</dbReference>
<feature type="chain" id="PRO_5035267817" evidence="1">
    <location>
        <begin position="22"/>
        <end position="229"/>
    </location>
</feature>
<protein>
    <submittedName>
        <fullName evidence="2">Uncharacterized protein</fullName>
    </submittedName>
</protein>
<keyword evidence="1" id="KW-0732">Signal</keyword>
<dbReference type="Pfam" id="PF20344">
    <property type="entry name" value="DUF6639"/>
    <property type="match status" value="1"/>
</dbReference>
<name>A0A8J7WAC3_9RHOB</name>
<reference evidence="2" key="1">
    <citation type="submission" date="2021-04" db="EMBL/GenBank/DDBJ databases">
        <authorList>
            <person name="Yoon J."/>
        </authorList>
    </citation>
    <scope>NUCLEOTIDE SEQUENCE</scope>
    <source>
        <strain evidence="2">KMU-90</strain>
    </source>
</reference>
<evidence type="ECO:0000256" key="1">
    <source>
        <dbReference type="SAM" id="SignalP"/>
    </source>
</evidence>
<dbReference type="EMBL" id="JAGTUU010000002">
    <property type="protein sequence ID" value="MBS0123860.1"/>
    <property type="molecule type" value="Genomic_DNA"/>
</dbReference>
<gene>
    <name evidence="2" type="ORF">KB874_06895</name>
</gene>
<evidence type="ECO:0000313" key="2">
    <source>
        <dbReference type="EMBL" id="MBS0123860.1"/>
    </source>
</evidence>
<dbReference type="AlphaFoldDB" id="A0A8J7WAC3"/>
<accession>A0A8J7WAC3</accession>
<dbReference type="RefSeq" id="WP_212535809.1">
    <property type="nucleotide sequence ID" value="NZ_JAGTUU010000002.1"/>
</dbReference>
<feature type="signal peptide" evidence="1">
    <location>
        <begin position="1"/>
        <end position="21"/>
    </location>
</feature>
<keyword evidence="3" id="KW-1185">Reference proteome</keyword>
<proteinExistence type="predicted"/>
<organism evidence="2 3">
    <name type="scientific">Thetidibacter halocola</name>
    <dbReference type="NCBI Taxonomy" id="2827239"/>
    <lineage>
        <taxon>Bacteria</taxon>
        <taxon>Pseudomonadati</taxon>
        <taxon>Pseudomonadota</taxon>
        <taxon>Alphaproteobacteria</taxon>
        <taxon>Rhodobacterales</taxon>
        <taxon>Roseobacteraceae</taxon>
        <taxon>Thetidibacter</taxon>
    </lineage>
</organism>
<sequence length="229" mass="24312">MPALKHALVLALACQAASAAAQSVSEGSCGIGNMMVAAPSASDLSDACVAVHAALPVLTSLGLELRQPVRIEVTQTLDLAPGICVAFYSSSERKVQLLPTDCLAEQPGRAKAFPEMTADLLFQSLIVHELTHALVEQGLAGRFLPRVAHEYLAYAIQLLALPETERSRILAKADISGPIDLAEVSEAILGLSPLRFAALSWLHFADNGGDAALVRRIVEGEVHFQSLRE</sequence>
<dbReference type="InterPro" id="IPR046579">
    <property type="entry name" value="DUF6639"/>
</dbReference>
<evidence type="ECO:0000313" key="3">
    <source>
        <dbReference type="Proteomes" id="UP000681356"/>
    </source>
</evidence>
<comment type="caution">
    <text evidence="2">The sequence shown here is derived from an EMBL/GenBank/DDBJ whole genome shotgun (WGS) entry which is preliminary data.</text>
</comment>